<dbReference type="InterPro" id="IPR001320">
    <property type="entry name" value="Iontro_rcpt_C"/>
</dbReference>
<comment type="caution">
    <text evidence="8">The sequence shown here is derived from an EMBL/GenBank/DDBJ whole genome shotgun (WGS) entry which is preliminary data.</text>
</comment>
<dbReference type="InterPro" id="IPR005829">
    <property type="entry name" value="Sugar_transporter_CS"/>
</dbReference>
<feature type="transmembrane region" description="Helical" evidence="6">
    <location>
        <begin position="115"/>
        <end position="134"/>
    </location>
</feature>
<dbReference type="GO" id="GO:0016020">
    <property type="term" value="C:membrane"/>
    <property type="evidence" value="ECO:0007669"/>
    <property type="project" value="UniProtKB-SubCell"/>
</dbReference>
<dbReference type="PANTHER" id="PTHR24064">
    <property type="entry name" value="SOLUTE CARRIER FAMILY 22 MEMBER"/>
    <property type="match status" value="1"/>
</dbReference>
<keyword evidence="3 6" id="KW-0812">Transmembrane</keyword>
<feature type="transmembrane region" description="Helical" evidence="6">
    <location>
        <begin position="680"/>
        <end position="700"/>
    </location>
</feature>
<keyword evidence="5 6" id="KW-0472">Membrane</keyword>
<keyword evidence="4 6" id="KW-1133">Transmembrane helix</keyword>
<dbReference type="InterPro" id="IPR005828">
    <property type="entry name" value="MFS_sugar_transport-like"/>
</dbReference>
<dbReference type="OrthoDB" id="8050636at2759"/>
<dbReference type="Pfam" id="PF00060">
    <property type="entry name" value="Lig_chan"/>
    <property type="match status" value="1"/>
</dbReference>
<feature type="transmembrane region" description="Helical" evidence="6">
    <location>
        <begin position="352"/>
        <end position="368"/>
    </location>
</feature>
<comment type="similarity">
    <text evidence="2">Belongs to the glutamate-gated ion channel (TC 1.A.10.1) family.</text>
</comment>
<dbReference type="Pfam" id="PF00083">
    <property type="entry name" value="Sugar_tr"/>
    <property type="match status" value="1"/>
</dbReference>
<dbReference type="PROSITE" id="PS50850">
    <property type="entry name" value="MFS"/>
    <property type="match status" value="1"/>
</dbReference>
<evidence type="ECO:0000256" key="2">
    <source>
        <dbReference type="ARBA" id="ARBA00008685"/>
    </source>
</evidence>
<feature type="transmembrane region" description="Helical" evidence="6">
    <location>
        <begin position="320"/>
        <end position="340"/>
    </location>
</feature>
<evidence type="ECO:0000313" key="9">
    <source>
        <dbReference type="Proteomes" id="UP000708208"/>
    </source>
</evidence>
<dbReference type="GO" id="GO:0015276">
    <property type="term" value="F:ligand-gated monoatomic ion channel activity"/>
    <property type="evidence" value="ECO:0007669"/>
    <property type="project" value="InterPro"/>
</dbReference>
<accession>A0A8J2KMI9</accession>
<evidence type="ECO:0000256" key="3">
    <source>
        <dbReference type="ARBA" id="ARBA00022692"/>
    </source>
</evidence>
<feature type="transmembrane region" description="Helical" evidence="6">
    <location>
        <begin position="86"/>
        <end position="108"/>
    </location>
</feature>
<evidence type="ECO:0000256" key="4">
    <source>
        <dbReference type="ARBA" id="ARBA00022989"/>
    </source>
</evidence>
<dbReference type="Proteomes" id="UP000708208">
    <property type="component" value="Unassembled WGS sequence"/>
</dbReference>
<feature type="transmembrane region" description="Helical" evidence="6">
    <location>
        <begin position="287"/>
        <end position="308"/>
    </location>
</feature>
<feature type="transmembrane region" description="Helical" evidence="6">
    <location>
        <begin position="200"/>
        <end position="221"/>
    </location>
</feature>
<feature type="transmembrane region" description="Helical" evidence="6">
    <location>
        <begin position="174"/>
        <end position="194"/>
    </location>
</feature>
<comment type="subcellular location">
    <subcellularLocation>
        <location evidence="1">Membrane</location>
        <topology evidence="1">Multi-pass membrane protein</topology>
    </subcellularLocation>
</comment>
<feature type="transmembrane region" description="Helical" evidence="6">
    <location>
        <begin position="140"/>
        <end position="162"/>
    </location>
</feature>
<proteinExistence type="inferred from homology"/>
<evidence type="ECO:0000259" key="7">
    <source>
        <dbReference type="PROSITE" id="PS50850"/>
    </source>
</evidence>
<feature type="transmembrane region" description="Helical" evidence="6">
    <location>
        <begin position="737"/>
        <end position="757"/>
    </location>
</feature>
<evidence type="ECO:0000256" key="5">
    <source>
        <dbReference type="ARBA" id="ARBA00023136"/>
    </source>
</evidence>
<feature type="domain" description="Major facilitator superfamily (MFS) profile" evidence="7">
    <location>
        <begin position="1"/>
        <end position="461"/>
    </location>
</feature>
<sequence>MLSVPNHWCHVPGKPNSTDIDVWKNFTLPTEIGPDGLPRLSKCEMFVWNRGNQTKMKCNEWDYDRTNYDRTLPSEYNWVCDTEYNVANVFSTAGAGSTVGTIFLGIAVDKFGRKSTYFSTVFCFTFFSLTSLFVPGNITIFLVLQFMLGISMSLILISPGMIAMELMGKEHRAWVYSVTGMAFVCGNALLPLISYLLRSWFLLGLLTPLSSIFILVYYKFLPESPRWLLSMGRAEEALKIVEDIAKFNGKSIPSEDLRQVFKGILARNDDSNIQNARMWDLFSKRSLAIRTIILGIASSANYFMYGGLLLNVTNMAGNEFLNYFLLAIIELPVGYVAAYLANRFGRRWTKTFLFLLTAIIFSIASIFVSSSNWVVVAATMSANFILAINITIGGLHETELFPTPLRSTGSSLVATLANLLSFSVPYIVQYGKSYAMFPYVIFTVVSLIGTIISPLLPETLGCKLPETLKDADSFGRGHKFWSFVPHSSPVKNPIIAIGASVDPDGNPVIKTACFYCNAGAPRIVQINVRGNLIQKRQTLKYIFPDFLQNFHGYKIRCAVSSKIVYRIEIYLNKHGYWEGKQGPHTNLIQLCQQKMNFTYELFPSNGGGGSGVKWQNGTWTGSMADVLYGNAEFGMVTAQTLQRDELVSFSFPITYDWLTFATGHPKPIHTWKKPFWPFSINLWLCLISTMILVITVLYVLPKLLVKFTFVTPKFYSNQIWFVAGTILEQDIHLPHNLVLRTFVTFWLLFALVVTTAYRSQLVPSLAFPYVEKPPQTFDQLTASSSYRWGLYYLAGAAYAAFRSSTNPTYIKI</sequence>
<dbReference type="AlphaFoldDB" id="A0A8J2KMI9"/>
<evidence type="ECO:0000313" key="8">
    <source>
        <dbReference type="EMBL" id="CAG7817265.1"/>
    </source>
</evidence>
<name>A0A8J2KMI9_9HEXA</name>
<evidence type="ECO:0000256" key="6">
    <source>
        <dbReference type="SAM" id="Phobius"/>
    </source>
</evidence>
<dbReference type="InterPro" id="IPR020846">
    <property type="entry name" value="MFS_dom"/>
</dbReference>
<feature type="transmembrane region" description="Helical" evidence="6">
    <location>
        <begin position="374"/>
        <end position="395"/>
    </location>
</feature>
<feature type="non-terminal residue" evidence="8">
    <location>
        <position position="1"/>
    </location>
</feature>
<protein>
    <recommendedName>
        <fullName evidence="7">Major facilitator superfamily (MFS) profile domain-containing protein</fullName>
    </recommendedName>
</protein>
<feature type="transmembrane region" description="Helical" evidence="6">
    <location>
        <begin position="434"/>
        <end position="456"/>
    </location>
</feature>
<feature type="transmembrane region" description="Helical" evidence="6">
    <location>
        <begin position="407"/>
        <end position="428"/>
    </location>
</feature>
<evidence type="ECO:0000256" key="1">
    <source>
        <dbReference type="ARBA" id="ARBA00004141"/>
    </source>
</evidence>
<gene>
    <name evidence="8" type="ORF">AFUS01_LOCUS27843</name>
</gene>
<organism evidence="8 9">
    <name type="scientific">Allacma fusca</name>
    <dbReference type="NCBI Taxonomy" id="39272"/>
    <lineage>
        <taxon>Eukaryota</taxon>
        <taxon>Metazoa</taxon>
        <taxon>Ecdysozoa</taxon>
        <taxon>Arthropoda</taxon>
        <taxon>Hexapoda</taxon>
        <taxon>Collembola</taxon>
        <taxon>Symphypleona</taxon>
        <taxon>Sminthuridae</taxon>
        <taxon>Allacma</taxon>
    </lineage>
</organism>
<reference evidence="8" key="1">
    <citation type="submission" date="2021-06" db="EMBL/GenBank/DDBJ databases">
        <authorList>
            <person name="Hodson N. C."/>
            <person name="Mongue J. A."/>
            <person name="Jaron S. K."/>
        </authorList>
    </citation>
    <scope>NUCLEOTIDE SEQUENCE</scope>
</reference>
<dbReference type="PROSITE" id="PS00216">
    <property type="entry name" value="SUGAR_TRANSPORT_1"/>
    <property type="match status" value="1"/>
</dbReference>
<keyword evidence="9" id="KW-1185">Reference proteome</keyword>
<dbReference type="EMBL" id="CAJVCH010390073">
    <property type="protein sequence ID" value="CAG7817265.1"/>
    <property type="molecule type" value="Genomic_DNA"/>
</dbReference>